<dbReference type="Pfam" id="PF14759">
    <property type="entry name" value="Reductase_C"/>
    <property type="match status" value="1"/>
</dbReference>
<dbReference type="Proteomes" id="UP001501676">
    <property type="component" value="Unassembled WGS sequence"/>
</dbReference>
<dbReference type="InterPro" id="IPR016156">
    <property type="entry name" value="FAD/NAD-linked_Rdtase_dimer_sf"/>
</dbReference>
<dbReference type="SUPFAM" id="SSF55424">
    <property type="entry name" value="FAD/NAD-linked reductases, dimerisation (C-terminal) domain"/>
    <property type="match status" value="1"/>
</dbReference>
<dbReference type="Gene3D" id="3.50.50.60">
    <property type="entry name" value="FAD/NAD(P)-binding domain"/>
    <property type="match status" value="2"/>
</dbReference>
<dbReference type="PRINTS" id="PR00368">
    <property type="entry name" value="FADPNR"/>
</dbReference>
<dbReference type="InterPro" id="IPR023753">
    <property type="entry name" value="FAD/NAD-binding_dom"/>
</dbReference>
<dbReference type="Gene3D" id="3.30.390.30">
    <property type="match status" value="1"/>
</dbReference>
<feature type="domain" description="FAD/NAD(P)-binding" evidence="5">
    <location>
        <begin position="8"/>
        <end position="301"/>
    </location>
</feature>
<name>A0ABP6T9T4_9ACTN</name>
<keyword evidence="3" id="KW-0274">FAD</keyword>
<evidence type="ECO:0000256" key="3">
    <source>
        <dbReference type="ARBA" id="ARBA00022827"/>
    </source>
</evidence>
<dbReference type="SUPFAM" id="SSF51905">
    <property type="entry name" value="FAD/NAD(P)-binding domain"/>
    <property type="match status" value="1"/>
</dbReference>
<organism evidence="7 8">
    <name type="scientific">Cryptosporangium minutisporangium</name>
    <dbReference type="NCBI Taxonomy" id="113569"/>
    <lineage>
        <taxon>Bacteria</taxon>
        <taxon>Bacillati</taxon>
        <taxon>Actinomycetota</taxon>
        <taxon>Actinomycetes</taxon>
        <taxon>Cryptosporangiales</taxon>
        <taxon>Cryptosporangiaceae</taxon>
        <taxon>Cryptosporangium</taxon>
    </lineage>
</organism>
<gene>
    <name evidence="7" type="ORF">GCM10020369_68750</name>
</gene>
<keyword evidence="8" id="KW-1185">Reference proteome</keyword>
<evidence type="ECO:0000259" key="6">
    <source>
        <dbReference type="Pfam" id="PF14759"/>
    </source>
</evidence>
<evidence type="ECO:0000256" key="1">
    <source>
        <dbReference type="ARBA" id="ARBA00001974"/>
    </source>
</evidence>
<feature type="domain" description="Reductase C-terminal" evidence="6">
    <location>
        <begin position="320"/>
        <end position="384"/>
    </location>
</feature>
<dbReference type="PRINTS" id="PR00469">
    <property type="entry name" value="PNDRDTASEII"/>
</dbReference>
<comment type="caution">
    <text evidence="7">The sequence shown here is derived from an EMBL/GenBank/DDBJ whole genome shotgun (WGS) entry which is preliminary data.</text>
</comment>
<dbReference type="RefSeq" id="WP_345732431.1">
    <property type="nucleotide sequence ID" value="NZ_BAAAYN010000048.1"/>
</dbReference>
<dbReference type="InterPro" id="IPR028202">
    <property type="entry name" value="Reductase_C"/>
</dbReference>
<evidence type="ECO:0000259" key="5">
    <source>
        <dbReference type="Pfam" id="PF07992"/>
    </source>
</evidence>
<evidence type="ECO:0000313" key="8">
    <source>
        <dbReference type="Proteomes" id="UP001501676"/>
    </source>
</evidence>
<dbReference type="InterPro" id="IPR050446">
    <property type="entry name" value="FAD-oxidoreductase/Apoptosis"/>
</dbReference>
<evidence type="ECO:0000313" key="7">
    <source>
        <dbReference type="EMBL" id="GAA3395477.1"/>
    </source>
</evidence>
<evidence type="ECO:0000256" key="4">
    <source>
        <dbReference type="ARBA" id="ARBA00023002"/>
    </source>
</evidence>
<sequence>MANEVIARVVIVGASLAGWSVARSLRSAGFGGAIDLIGDEPHRPYDRPPLSKAYLAGDLDLDGISLLVPDEDVPVTWHLGVPAVSLRDRTVALADGTSITGDAVVIATGTSPRSLPAAAGLRGVHTLRSTDDADALRAAFVPGARVVVIGAGFIGSEVASTASKLGASVTVLDAAAEPMAHVFGPSMAAVVTSLHGLNGVSLLTGVSVAGLSSADGAVSGVVLADGRELPADVVVVGIGVAPAVSWLADSGVALDNGVVVDAAGRTSVPGVWACGDVARYPSVRGGGLIRVEHWTHAREHGAAVASGLLGTPVEYDPVPYVWSEQYGVMIQFAGFVRPGDSVEVVDGDPGEHRFVATYRRDGRLVAVLGARIPRTFVRLRRELAAA</sequence>
<keyword evidence="4" id="KW-0560">Oxidoreductase</keyword>
<accession>A0ABP6T9T4</accession>
<dbReference type="PANTHER" id="PTHR43557:SF2">
    <property type="entry name" value="RIESKE DOMAIN-CONTAINING PROTEIN-RELATED"/>
    <property type="match status" value="1"/>
</dbReference>
<reference evidence="8" key="1">
    <citation type="journal article" date="2019" name="Int. J. Syst. Evol. Microbiol.">
        <title>The Global Catalogue of Microorganisms (GCM) 10K type strain sequencing project: providing services to taxonomists for standard genome sequencing and annotation.</title>
        <authorList>
            <consortium name="The Broad Institute Genomics Platform"/>
            <consortium name="The Broad Institute Genome Sequencing Center for Infectious Disease"/>
            <person name="Wu L."/>
            <person name="Ma J."/>
        </authorList>
    </citation>
    <scope>NUCLEOTIDE SEQUENCE [LARGE SCALE GENOMIC DNA]</scope>
    <source>
        <strain evidence="8">JCM 9458</strain>
    </source>
</reference>
<proteinExistence type="predicted"/>
<evidence type="ECO:0000256" key="2">
    <source>
        <dbReference type="ARBA" id="ARBA00022630"/>
    </source>
</evidence>
<dbReference type="PANTHER" id="PTHR43557">
    <property type="entry name" value="APOPTOSIS-INDUCING FACTOR 1"/>
    <property type="match status" value="1"/>
</dbReference>
<keyword evidence="2" id="KW-0285">Flavoprotein</keyword>
<dbReference type="InterPro" id="IPR036188">
    <property type="entry name" value="FAD/NAD-bd_sf"/>
</dbReference>
<dbReference type="EMBL" id="BAAAYN010000048">
    <property type="protein sequence ID" value="GAA3395477.1"/>
    <property type="molecule type" value="Genomic_DNA"/>
</dbReference>
<protein>
    <submittedName>
        <fullName evidence="7">FAD-dependent oxidoreductase</fullName>
    </submittedName>
</protein>
<dbReference type="Pfam" id="PF07992">
    <property type="entry name" value="Pyr_redox_2"/>
    <property type="match status" value="1"/>
</dbReference>
<comment type="cofactor">
    <cofactor evidence="1">
        <name>FAD</name>
        <dbReference type="ChEBI" id="CHEBI:57692"/>
    </cofactor>
</comment>